<dbReference type="NCBIfam" id="TIGR00786">
    <property type="entry name" value="dctM"/>
    <property type="match status" value="1"/>
</dbReference>
<evidence type="ECO:0000256" key="6">
    <source>
        <dbReference type="ARBA" id="ARBA00023136"/>
    </source>
</evidence>
<comment type="similarity">
    <text evidence="7">Belongs to the TRAP transporter large permease family.</text>
</comment>
<evidence type="ECO:0000256" key="4">
    <source>
        <dbReference type="ARBA" id="ARBA00022692"/>
    </source>
</evidence>
<feature type="transmembrane region" description="Helical" evidence="7">
    <location>
        <begin position="66"/>
        <end position="87"/>
    </location>
</feature>
<feature type="transmembrane region" description="Helical" evidence="7">
    <location>
        <begin position="189"/>
        <end position="211"/>
    </location>
</feature>
<dbReference type="RefSeq" id="WP_071479421.1">
    <property type="nucleotide sequence ID" value="NZ_SODJ01000006.1"/>
</dbReference>
<dbReference type="PANTHER" id="PTHR33362:SF5">
    <property type="entry name" value="C4-DICARBOXYLATE TRAP TRANSPORTER LARGE PERMEASE PROTEIN DCTM"/>
    <property type="match status" value="1"/>
</dbReference>
<protein>
    <recommendedName>
        <fullName evidence="7">TRAP transporter large permease protein</fullName>
    </recommendedName>
</protein>
<feature type="transmembrane region" description="Helical" evidence="7">
    <location>
        <begin position="296"/>
        <end position="321"/>
    </location>
</feature>
<dbReference type="Proteomes" id="UP000228948">
    <property type="component" value="Chromosome"/>
</dbReference>
<evidence type="ECO:0000256" key="7">
    <source>
        <dbReference type="RuleBase" id="RU369079"/>
    </source>
</evidence>
<comment type="subcellular location">
    <subcellularLocation>
        <location evidence="1 7">Cell inner membrane</location>
        <topology evidence="1 7">Multi-pass membrane protein</topology>
    </subcellularLocation>
</comment>
<dbReference type="STRING" id="441209.GCA_001870665_00205"/>
<dbReference type="GO" id="GO:0005886">
    <property type="term" value="C:plasma membrane"/>
    <property type="evidence" value="ECO:0007669"/>
    <property type="project" value="UniProtKB-SubCell"/>
</dbReference>
<keyword evidence="3 7" id="KW-0997">Cell inner membrane</keyword>
<dbReference type="InterPro" id="IPR004681">
    <property type="entry name" value="TRAP_DctM"/>
</dbReference>
<evidence type="ECO:0000256" key="3">
    <source>
        <dbReference type="ARBA" id="ARBA00022519"/>
    </source>
</evidence>
<feature type="transmembrane region" description="Helical" evidence="7">
    <location>
        <begin position="374"/>
        <end position="401"/>
    </location>
</feature>
<dbReference type="Pfam" id="PF06808">
    <property type="entry name" value="DctM"/>
    <property type="match status" value="1"/>
</dbReference>
<evidence type="ECO:0000256" key="5">
    <source>
        <dbReference type="ARBA" id="ARBA00022989"/>
    </source>
</evidence>
<dbReference type="AlphaFoldDB" id="A0A2K8KEF5"/>
<feature type="transmembrane region" description="Helical" evidence="7">
    <location>
        <begin position="413"/>
        <end position="433"/>
    </location>
</feature>
<evidence type="ECO:0000313" key="9">
    <source>
        <dbReference type="EMBL" id="ATX64530.1"/>
    </source>
</evidence>
<comment type="function">
    <text evidence="7">Part of the tripartite ATP-independent periplasmic (TRAP) transport system.</text>
</comment>
<evidence type="ECO:0000259" key="8">
    <source>
        <dbReference type="Pfam" id="PF06808"/>
    </source>
</evidence>
<gene>
    <name evidence="9" type="ORF">BG454_00685</name>
</gene>
<feature type="transmembrane region" description="Helical" evidence="7">
    <location>
        <begin position="261"/>
        <end position="284"/>
    </location>
</feature>
<keyword evidence="10" id="KW-1185">Reference proteome</keyword>
<dbReference type="EMBL" id="CP024899">
    <property type="protein sequence ID" value="ATX64530.1"/>
    <property type="molecule type" value="Genomic_DNA"/>
</dbReference>
<accession>A0A2K8KEF5</accession>
<comment type="caution">
    <text evidence="7">Lacks conserved residue(s) required for the propagation of feature annotation.</text>
</comment>
<keyword evidence="4 7" id="KW-0812">Transmembrane</keyword>
<reference evidence="9 10" key="1">
    <citation type="submission" date="2017-11" db="EMBL/GenBank/DDBJ databases">
        <title>Revised Sequence and Annotation of the Rhodobaca barguzinensis strain alga05 Genome.</title>
        <authorList>
            <person name="Kopejtka K."/>
            <person name="Tomasch J.M."/>
            <person name="Bunk B."/>
            <person name="Koblizek M."/>
        </authorList>
    </citation>
    <scope>NUCLEOTIDE SEQUENCE [LARGE SCALE GENOMIC DNA]</scope>
    <source>
        <strain evidence="10">alga05</strain>
    </source>
</reference>
<feature type="transmembrane region" description="Helical" evidence="7">
    <location>
        <begin position="111"/>
        <end position="141"/>
    </location>
</feature>
<keyword evidence="6 7" id="KW-0472">Membrane</keyword>
<evidence type="ECO:0000256" key="2">
    <source>
        <dbReference type="ARBA" id="ARBA00022475"/>
    </source>
</evidence>
<evidence type="ECO:0000313" key="10">
    <source>
        <dbReference type="Proteomes" id="UP000228948"/>
    </source>
</evidence>
<proteinExistence type="inferred from homology"/>
<dbReference type="InterPro" id="IPR010656">
    <property type="entry name" value="DctM"/>
</dbReference>
<keyword evidence="5 7" id="KW-1133">Transmembrane helix</keyword>
<comment type="subunit">
    <text evidence="7">The complex comprises the extracytoplasmic solute receptor protein and the two transmembrane proteins.</text>
</comment>
<dbReference type="GO" id="GO:0022857">
    <property type="term" value="F:transmembrane transporter activity"/>
    <property type="evidence" value="ECO:0007669"/>
    <property type="project" value="UniProtKB-UniRule"/>
</dbReference>
<keyword evidence="7" id="KW-0813">Transport</keyword>
<feature type="transmembrane region" description="Helical" evidence="7">
    <location>
        <begin position="237"/>
        <end position="255"/>
    </location>
</feature>
<name>A0A2K8KEF5_9RHOB</name>
<feature type="transmembrane region" description="Helical" evidence="7">
    <location>
        <begin position="333"/>
        <end position="362"/>
    </location>
</feature>
<keyword evidence="2" id="KW-1003">Cell membrane</keyword>
<dbReference type="KEGG" id="rbg:BG454_00685"/>
<feature type="transmembrane region" description="Helical" evidence="7">
    <location>
        <begin position="153"/>
        <end position="177"/>
    </location>
</feature>
<feature type="domain" description="TRAP C4-dicarboxylate transport system permease DctM subunit" evidence="8">
    <location>
        <begin position="14"/>
        <end position="437"/>
    </location>
</feature>
<organism evidence="9 10">
    <name type="scientific">Roseinatronobacter bogoriensis subsp. barguzinensis</name>
    <dbReference type="NCBI Taxonomy" id="441209"/>
    <lineage>
        <taxon>Bacteria</taxon>
        <taxon>Pseudomonadati</taxon>
        <taxon>Pseudomonadota</taxon>
        <taxon>Alphaproteobacteria</taxon>
        <taxon>Rhodobacterales</taxon>
        <taxon>Paracoccaceae</taxon>
        <taxon>Roseinatronobacter</taxon>
    </lineage>
</organism>
<evidence type="ECO:0000256" key="1">
    <source>
        <dbReference type="ARBA" id="ARBA00004429"/>
    </source>
</evidence>
<sequence length="447" mass="47372">MDPVLLGALGMSAALVLLFLRVPVAFALGAAAVGGIFLYFAMPASGGFFPERAMRPLFAFLASDPYSFLHAYPLVMAPLFIAMGHIAHRAGFTTDLFYAIRLWLPAVPGNLAMASVMGCGGFSAITGTSVACAAAMGRIAVPEMLKFGYSKSLAASCVAAGGTLGSLIPPSLLLVLYGIFTEQSVSKLFLAGLLPGVATVIAYLGVVWIWVRLHPEAAPADPFRPSTAERMAALRRAWPFFILFFLIIGGIYFGIFTPTEAAAVAVVVAVLLGVLTRRLTWAGFIDALRESAYQTAVVFAIAIAAKMLLSFVALTGVTAALLNWVEAADLSVFVIMAAIVLLYIVLGTFLDPIGIILLTIPLTVPLIESMDMSLIWFGIVVIKLLEIGLITPPIGLNVFVIKSVVGKAVPLEAIFKGVLAFLAADVVILWLLLQFPGFALILPDAMF</sequence>
<dbReference type="PIRSF" id="PIRSF006066">
    <property type="entry name" value="HI0050"/>
    <property type="match status" value="1"/>
</dbReference>
<dbReference type="PANTHER" id="PTHR33362">
    <property type="entry name" value="SIALIC ACID TRAP TRANSPORTER PERMEASE PROTEIN SIAT-RELATED"/>
    <property type="match status" value="1"/>
</dbReference>
<dbReference type="OrthoDB" id="9790209at2"/>